<evidence type="ECO:0000313" key="11">
    <source>
        <dbReference type="Proteomes" id="UP000887566"/>
    </source>
</evidence>
<keyword evidence="4 9" id="KW-1133">Transmembrane helix</keyword>
<feature type="transmembrane region" description="Helical" evidence="9">
    <location>
        <begin position="108"/>
        <end position="127"/>
    </location>
</feature>
<dbReference type="AlphaFoldDB" id="A0A914VL16"/>
<evidence type="ECO:0000256" key="2">
    <source>
        <dbReference type="ARBA" id="ARBA00022448"/>
    </source>
</evidence>
<dbReference type="InterPro" id="IPR013099">
    <property type="entry name" value="K_chnl_dom"/>
</dbReference>
<feature type="transmembrane region" description="Helical" evidence="9">
    <location>
        <begin position="233"/>
        <end position="250"/>
    </location>
</feature>
<dbReference type="InterPro" id="IPR003280">
    <property type="entry name" value="2pore_dom_K_chnl"/>
</dbReference>
<keyword evidence="5 8" id="KW-0406">Ion transport</keyword>
<feature type="transmembrane region" description="Helical" evidence="9">
    <location>
        <begin position="139"/>
        <end position="161"/>
    </location>
</feature>
<keyword evidence="7 8" id="KW-0407">Ion channel</keyword>
<evidence type="ECO:0000256" key="5">
    <source>
        <dbReference type="ARBA" id="ARBA00023065"/>
    </source>
</evidence>
<feature type="transmembrane region" description="Helical" evidence="9">
    <location>
        <begin position="199"/>
        <end position="221"/>
    </location>
</feature>
<organism evidence="11 12">
    <name type="scientific">Plectus sambesii</name>
    <dbReference type="NCBI Taxonomy" id="2011161"/>
    <lineage>
        <taxon>Eukaryota</taxon>
        <taxon>Metazoa</taxon>
        <taxon>Ecdysozoa</taxon>
        <taxon>Nematoda</taxon>
        <taxon>Chromadorea</taxon>
        <taxon>Plectida</taxon>
        <taxon>Plectina</taxon>
        <taxon>Plectoidea</taxon>
        <taxon>Plectidae</taxon>
        <taxon>Plectus</taxon>
    </lineage>
</organism>
<dbReference type="GO" id="GO:0022841">
    <property type="term" value="F:potassium ion leak channel activity"/>
    <property type="evidence" value="ECO:0007669"/>
    <property type="project" value="TreeGrafter"/>
</dbReference>
<dbReference type="PANTHER" id="PTHR11003:SF345">
    <property type="entry name" value="TWIK FAMILY OF POTASSIUM CHANNELS PROTEIN 18"/>
    <property type="match status" value="1"/>
</dbReference>
<evidence type="ECO:0000256" key="9">
    <source>
        <dbReference type="SAM" id="Phobius"/>
    </source>
</evidence>
<dbReference type="Proteomes" id="UP000887566">
    <property type="component" value="Unplaced"/>
</dbReference>
<evidence type="ECO:0000256" key="7">
    <source>
        <dbReference type="ARBA" id="ARBA00023303"/>
    </source>
</evidence>
<name>A0A914VL16_9BILA</name>
<dbReference type="Gene3D" id="1.10.287.70">
    <property type="match status" value="1"/>
</dbReference>
<dbReference type="GO" id="GO:0005886">
    <property type="term" value="C:plasma membrane"/>
    <property type="evidence" value="ECO:0007669"/>
    <property type="project" value="TreeGrafter"/>
</dbReference>
<evidence type="ECO:0000256" key="3">
    <source>
        <dbReference type="ARBA" id="ARBA00022692"/>
    </source>
</evidence>
<dbReference type="GO" id="GO:0015271">
    <property type="term" value="F:outward rectifier potassium channel activity"/>
    <property type="evidence" value="ECO:0007669"/>
    <property type="project" value="TreeGrafter"/>
</dbReference>
<dbReference type="PANTHER" id="PTHR11003">
    <property type="entry name" value="POTASSIUM CHANNEL, SUBFAMILY K"/>
    <property type="match status" value="1"/>
</dbReference>
<evidence type="ECO:0000256" key="6">
    <source>
        <dbReference type="ARBA" id="ARBA00023136"/>
    </source>
</evidence>
<dbReference type="PRINTS" id="PR01333">
    <property type="entry name" value="2POREKCHANEL"/>
</dbReference>
<feature type="domain" description="Potassium channel" evidence="10">
    <location>
        <begin position="206"/>
        <end position="282"/>
    </location>
</feature>
<feature type="domain" description="Potassium channel" evidence="10">
    <location>
        <begin position="104"/>
        <end position="161"/>
    </location>
</feature>
<evidence type="ECO:0000259" key="10">
    <source>
        <dbReference type="Pfam" id="PF07885"/>
    </source>
</evidence>
<keyword evidence="2 8" id="KW-0813">Transport</keyword>
<feature type="transmembrane region" description="Helical" evidence="9">
    <location>
        <begin position="256"/>
        <end position="278"/>
    </location>
</feature>
<protein>
    <submittedName>
        <fullName evidence="12">Potassium channel domain-containing protein</fullName>
    </submittedName>
</protein>
<keyword evidence="6 9" id="KW-0472">Membrane</keyword>
<keyword evidence="3 8" id="KW-0812">Transmembrane</keyword>
<dbReference type="GO" id="GO:0030322">
    <property type="term" value="P:stabilization of membrane potential"/>
    <property type="evidence" value="ECO:0007669"/>
    <property type="project" value="TreeGrafter"/>
</dbReference>
<evidence type="ECO:0000256" key="4">
    <source>
        <dbReference type="ARBA" id="ARBA00022989"/>
    </source>
</evidence>
<evidence type="ECO:0000256" key="1">
    <source>
        <dbReference type="ARBA" id="ARBA00004141"/>
    </source>
</evidence>
<reference evidence="12" key="1">
    <citation type="submission" date="2022-11" db="UniProtKB">
        <authorList>
            <consortium name="WormBaseParasite"/>
        </authorList>
    </citation>
    <scope>IDENTIFICATION</scope>
</reference>
<accession>A0A914VL16</accession>
<dbReference type="WBParaSite" id="PSAMB.scaffold2129size25175.g16481.t1">
    <property type="protein sequence ID" value="PSAMB.scaffold2129size25175.g16481.t1"/>
    <property type="gene ID" value="PSAMB.scaffold2129size25175.g16481"/>
</dbReference>
<evidence type="ECO:0000313" key="12">
    <source>
        <dbReference type="WBParaSite" id="PSAMB.scaffold2129size25175.g16481.t1"/>
    </source>
</evidence>
<dbReference type="Pfam" id="PF07885">
    <property type="entry name" value="Ion_trans_2"/>
    <property type="match status" value="2"/>
</dbReference>
<comment type="similarity">
    <text evidence="8">Belongs to the two pore domain potassium channel (TC 1.A.1.8) family.</text>
</comment>
<dbReference type="SUPFAM" id="SSF81324">
    <property type="entry name" value="Voltage-gated potassium channels"/>
    <property type="match status" value="2"/>
</dbReference>
<sequence>MVVALGTLRLVRSLQRGVRPVFPLLLLVGYTIIGAFIFKAIEQPHEIEHLAQLKTYREDQLEDIVFALNRAQHREPEKAFNLSLRILRRYERRLGLIDPEHVQPQWDIWGATHFVFTVYTTIGYGTIYPVTDAGRFLTILFAFIGIPLALIALIALGSFLARLCKRLWSLVLSATRCFSANDEKPVDGVASKEKEDDMLSFPVSLLILLTVAWVFLCSWLFTEMEEDWDYTTSLYFAMISFTTIGFGDIVPKNPKYMIPIGVLLLIGLALVSTVLSVIQQQIEALSQGVEEKINMDCQETTMVAEQEANGDESDEAKKLLTPQTQKAKKMSLSTVVGGMSLRKQMLFKIMPDSSKQTLKAYCKKKATMTTAACQTDPIPRKITCPNSTITRSNDDVNDLLLMSFWD</sequence>
<keyword evidence="11" id="KW-1185">Reference proteome</keyword>
<feature type="transmembrane region" description="Helical" evidence="9">
    <location>
        <begin position="21"/>
        <end position="41"/>
    </location>
</feature>
<proteinExistence type="inferred from homology"/>
<comment type="subcellular location">
    <subcellularLocation>
        <location evidence="1">Membrane</location>
        <topology evidence="1">Multi-pass membrane protein</topology>
    </subcellularLocation>
</comment>
<evidence type="ECO:0000256" key="8">
    <source>
        <dbReference type="RuleBase" id="RU003857"/>
    </source>
</evidence>